<dbReference type="GO" id="GO:0016616">
    <property type="term" value="F:oxidoreductase activity, acting on the CH-OH group of donors, NAD or NADP as acceptor"/>
    <property type="evidence" value="ECO:0007669"/>
    <property type="project" value="InterPro"/>
</dbReference>
<evidence type="ECO:0000256" key="1">
    <source>
        <dbReference type="ARBA" id="ARBA00005715"/>
    </source>
</evidence>
<feature type="domain" description="3-hydroxyisobutyrate dehydrogenase-like NAD-binding" evidence="16">
    <location>
        <begin position="328"/>
        <end position="447"/>
    </location>
</feature>
<feature type="domain" description="6-phosphogluconate dehydrogenase NADP-binding" evidence="14">
    <location>
        <begin position="163"/>
        <end position="322"/>
    </location>
</feature>
<dbReference type="SUPFAM" id="SSF142764">
    <property type="entry name" value="YgbK-like"/>
    <property type="match status" value="1"/>
</dbReference>
<dbReference type="STRING" id="1344416.A0A139AE41"/>
<feature type="domain" description="Four-carbon acid sugar kinase nucleotide binding" evidence="17">
    <location>
        <begin position="786"/>
        <end position="955"/>
    </location>
</feature>
<evidence type="ECO:0000259" key="14">
    <source>
        <dbReference type="Pfam" id="PF03446"/>
    </source>
</evidence>
<feature type="signal peptide" evidence="13">
    <location>
        <begin position="1"/>
        <end position="26"/>
    </location>
</feature>
<dbReference type="NCBIfam" id="NF043037">
    <property type="entry name" value="ThreonDh"/>
    <property type="match status" value="1"/>
</dbReference>
<sequence length="965" mass="101663">MLTSRPQMHAADLVVALLEGIHAASAAEAVRLAERCGLDVLLCYDIIAGAAGGSWMFTNFAPSMITGKSPSDTRTLGDALAKMDEVLAEAKRLSFPLFLGSAAHQLILSAISPSKSTSSEPISSLAKAWGTGTSSTTSVSTSASTHTSTNGTTPTPTPSRLPRVGFAGLGAMGLGMASTLVHKGFPVTGFDVWQPSLDKFVAAGGKGVKAPREAARDAEVFVVMVTNAKQADSVLFGDDGAIRALPDNATIIVCSTVPPDYIRSLAARVDGLGRGLKLVDAPVSGGVARAADGTLTIMAAGSPSAMASASSVLTALAARLYVIPGAAGAGSSVKMINQLLAGVHIAAAAESIAFAARLGLDTRAVYDAVNVSEGASWMFTNRVPHILDADWRPTSALDIFVKDLGIVLSEARIVEFPTFMSAAAHNLYIMGSAAGFGREDDSGVVRIWERMTGVSTASPKPTPASTSTAPGTYTPATPFTAFPSVPLSDVLAKLPAEYPTDPNPEIREMVASGSLPTLVVLDDDPTGTQTCHDINVLTSWSTTELQEELDTEKIGGFFVLTNSRAMVTGEAYDLTQEICRNLLEASEKSTKRSRGVSIVLRSDSTLRGHFPNEPDAVESVLGKADAWIVCPFFLAGLRYTIDNVHYVGNDQGILVPAGETEFARDRTFGYRASDLREWVEEKTAGRVSRESVVSVTIDDVRVGGPDRVRDVLLGAPKGGVVVVNAASDRDMAVFALGLLRAEEAGKRFILRTAASFVSARLGIQPKAPMTLSDLGVTEEERKKGGLIVVGSYVPKTTQQVSSLLERRSSHLHVETVSIFDLSNPSDDHIASYVSAVSSRLVSNIESGRDALVVTARELVTGATAEESLRINVKVSQGMVAIARGVLERVRPRYVIAKGGITSSDTATKSLGMRRAKVAGQAAPGIPLWVSEDPRTVQPGVPYVVFPGNVGTKDTLAEIVERWARD</sequence>
<dbReference type="Pfam" id="PF14833">
    <property type="entry name" value="NAD_binding_11"/>
    <property type="match status" value="2"/>
</dbReference>
<evidence type="ECO:0000259" key="16">
    <source>
        <dbReference type="Pfam" id="PF14833"/>
    </source>
</evidence>
<evidence type="ECO:0000256" key="4">
    <source>
        <dbReference type="ARBA" id="ARBA00022777"/>
    </source>
</evidence>
<keyword evidence="13" id="KW-0732">Signal</keyword>
<dbReference type="SUPFAM" id="SSF51735">
    <property type="entry name" value="NAD(P)-binding Rossmann-fold domains"/>
    <property type="match status" value="1"/>
</dbReference>
<evidence type="ECO:0000256" key="3">
    <source>
        <dbReference type="ARBA" id="ARBA00022741"/>
    </source>
</evidence>
<accession>A0A139AE41</accession>
<keyword evidence="2" id="KW-0808">Transferase</keyword>
<reference evidence="18 19" key="1">
    <citation type="journal article" date="2015" name="Genome Biol. Evol.">
        <title>Phylogenomic analyses indicate that early fungi evolved digesting cell walls of algal ancestors of land plants.</title>
        <authorList>
            <person name="Chang Y."/>
            <person name="Wang S."/>
            <person name="Sekimoto S."/>
            <person name="Aerts A.L."/>
            <person name="Choi C."/>
            <person name="Clum A."/>
            <person name="LaButti K.M."/>
            <person name="Lindquist E.A."/>
            <person name="Yee Ngan C."/>
            <person name="Ohm R.A."/>
            <person name="Salamov A.A."/>
            <person name="Grigoriev I.V."/>
            <person name="Spatafora J.W."/>
            <person name="Berbee M.L."/>
        </authorList>
    </citation>
    <scope>NUCLEOTIDE SEQUENCE [LARGE SCALE GENOMIC DNA]</scope>
    <source>
        <strain evidence="18 19">JEL478</strain>
    </source>
</reference>
<dbReference type="InterPro" id="IPR042213">
    <property type="entry name" value="NBD_C_sf"/>
</dbReference>
<dbReference type="Gene3D" id="3.40.980.20">
    <property type="entry name" value="Four-carbon acid sugar kinase, nucleotide binding domain"/>
    <property type="match status" value="1"/>
</dbReference>
<dbReference type="InterPro" id="IPR031475">
    <property type="entry name" value="NBD_C"/>
</dbReference>
<comment type="catalytic activity">
    <reaction evidence="11">
        <text>L-threonate + NAD(+) = 2-dehydro-L-erythronate + NADH + H(+)</text>
        <dbReference type="Rhea" id="RHEA:52548"/>
        <dbReference type="ChEBI" id="CHEBI:15378"/>
        <dbReference type="ChEBI" id="CHEBI:57540"/>
        <dbReference type="ChEBI" id="CHEBI:57561"/>
        <dbReference type="ChEBI" id="CHEBI:57945"/>
        <dbReference type="ChEBI" id="CHEBI:136669"/>
        <dbReference type="EC" id="1.1.1.411"/>
    </reaction>
</comment>
<dbReference type="InterPro" id="IPR008927">
    <property type="entry name" value="6-PGluconate_DH-like_C_sf"/>
</dbReference>
<evidence type="ECO:0000259" key="17">
    <source>
        <dbReference type="Pfam" id="PF17042"/>
    </source>
</evidence>
<protein>
    <recommendedName>
        <fullName evidence="10">L-threonate dehydrogenase</fullName>
        <ecNumber evidence="9">1.1.1.411</ecNumber>
    </recommendedName>
</protein>
<evidence type="ECO:0000256" key="12">
    <source>
        <dbReference type="SAM" id="MobiDB-lite"/>
    </source>
</evidence>
<dbReference type="InterPro" id="IPR037051">
    <property type="entry name" value="4-carb_acid_sugar_kinase_N_sf"/>
</dbReference>
<keyword evidence="5" id="KW-0067">ATP-binding</keyword>
<dbReference type="InterPro" id="IPR013328">
    <property type="entry name" value="6PGD_dom2"/>
</dbReference>
<dbReference type="InterPro" id="IPR036291">
    <property type="entry name" value="NAD(P)-bd_dom_sf"/>
</dbReference>
<feature type="chain" id="PRO_5007296143" description="L-threonate dehydrogenase" evidence="13">
    <location>
        <begin position="27"/>
        <end position="965"/>
    </location>
</feature>
<dbReference type="Pfam" id="PF03446">
    <property type="entry name" value="NAD_binding_2"/>
    <property type="match status" value="1"/>
</dbReference>
<dbReference type="InterPro" id="IPR006115">
    <property type="entry name" value="6PGDH_NADP-bd"/>
</dbReference>
<keyword evidence="4" id="KW-0418">Kinase</keyword>
<dbReference type="OrthoDB" id="48988at2759"/>
<evidence type="ECO:0000256" key="13">
    <source>
        <dbReference type="SAM" id="SignalP"/>
    </source>
</evidence>
<comment type="similarity">
    <text evidence="1">Belongs to the four-carbon acid sugar kinase family.</text>
</comment>
<feature type="domain" description="3-hydroxyisobutyrate dehydrogenase-like NAD-binding" evidence="16">
    <location>
        <begin position="12"/>
        <end position="111"/>
    </location>
</feature>
<evidence type="ECO:0000256" key="7">
    <source>
        <dbReference type="ARBA" id="ARBA00037062"/>
    </source>
</evidence>
<feature type="region of interest" description="Disordered" evidence="12">
    <location>
        <begin position="127"/>
        <end position="162"/>
    </location>
</feature>
<dbReference type="OMA" id="ECRDIKL"/>
<comment type="function">
    <text evidence="7">Catalyzes oxidation of L-threonate to 2-oxo-tetronate. Can use either NAD(+) or NADP(+) as cosubstrate, with a preference for NAD(+).</text>
</comment>
<evidence type="ECO:0000256" key="2">
    <source>
        <dbReference type="ARBA" id="ARBA00022679"/>
    </source>
</evidence>
<feature type="compositionally biased region" description="Low complexity" evidence="12">
    <location>
        <begin position="127"/>
        <end position="154"/>
    </location>
</feature>
<dbReference type="GO" id="GO:0051287">
    <property type="term" value="F:NAD binding"/>
    <property type="evidence" value="ECO:0007669"/>
    <property type="project" value="InterPro"/>
</dbReference>
<dbReference type="InterPro" id="IPR010737">
    <property type="entry name" value="4-carb_acid_sugar_kinase_N"/>
</dbReference>
<evidence type="ECO:0000259" key="15">
    <source>
        <dbReference type="Pfam" id="PF07005"/>
    </source>
</evidence>
<dbReference type="EMBL" id="KQ965764">
    <property type="protein sequence ID" value="KXS15061.1"/>
    <property type="molecule type" value="Genomic_DNA"/>
</dbReference>
<gene>
    <name evidence="18" type="ORF">M427DRAFT_155509</name>
</gene>
<keyword evidence="6" id="KW-0119">Carbohydrate metabolism</keyword>
<evidence type="ECO:0000313" key="18">
    <source>
        <dbReference type="EMBL" id="KXS15061.1"/>
    </source>
</evidence>
<dbReference type="Pfam" id="PF17042">
    <property type="entry name" value="NBD_C"/>
    <property type="match status" value="1"/>
</dbReference>
<evidence type="ECO:0000256" key="11">
    <source>
        <dbReference type="ARBA" id="ARBA00047312"/>
    </source>
</evidence>
<keyword evidence="3" id="KW-0547">Nucleotide-binding</keyword>
<evidence type="ECO:0000256" key="8">
    <source>
        <dbReference type="ARBA" id="ARBA00037979"/>
    </source>
</evidence>
<dbReference type="PANTHER" id="PTHR43060:SF17">
    <property type="entry name" value="L-THREONATE DEHYDROGENASE"/>
    <property type="match status" value="1"/>
</dbReference>
<dbReference type="InterPro" id="IPR050006">
    <property type="entry name" value="LtnD"/>
</dbReference>
<dbReference type="InterPro" id="IPR029154">
    <property type="entry name" value="HIBADH-like_NADP-bd"/>
</dbReference>
<organism evidence="18 19">
    <name type="scientific">Gonapodya prolifera (strain JEL478)</name>
    <name type="common">Monoblepharis prolifera</name>
    <dbReference type="NCBI Taxonomy" id="1344416"/>
    <lineage>
        <taxon>Eukaryota</taxon>
        <taxon>Fungi</taxon>
        <taxon>Fungi incertae sedis</taxon>
        <taxon>Chytridiomycota</taxon>
        <taxon>Chytridiomycota incertae sedis</taxon>
        <taxon>Monoblepharidomycetes</taxon>
        <taxon>Monoblepharidales</taxon>
        <taxon>Gonapodyaceae</taxon>
        <taxon>Gonapodya</taxon>
    </lineage>
</organism>
<dbReference type="EC" id="1.1.1.411" evidence="9"/>
<keyword evidence="19" id="KW-1185">Reference proteome</keyword>
<dbReference type="Proteomes" id="UP000070544">
    <property type="component" value="Unassembled WGS sequence"/>
</dbReference>
<proteinExistence type="inferred from homology"/>
<evidence type="ECO:0000256" key="5">
    <source>
        <dbReference type="ARBA" id="ARBA00022840"/>
    </source>
</evidence>
<evidence type="ECO:0000313" key="19">
    <source>
        <dbReference type="Proteomes" id="UP000070544"/>
    </source>
</evidence>
<dbReference type="Gene3D" id="3.40.50.10840">
    <property type="entry name" value="Putative sugar-binding, N-terminal domain"/>
    <property type="match status" value="1"/>
</dbReference>
<dbReference type="GO" id="GO:0050661">
    <property type="term" value="F:NADP binding"/>
    <property type="evidence" value="ECO:0007669"/>
    <property type="project" value="InterPro"/>
</dbReference>
<dbReference type="PANTHER" id="PTHR43060">
    <property type="entry name" value="3-HYDROXYISOBUTYRATE DEHYDROGENASE-LIKE 1, MITOCHONDRIAL-RELATED"/>
    <property type="match status" value="1"/>
</dbReference>
<dbReference type="AlphaFoldDB" id="A0A139AE41"/>
<evidence type="ECO:0000256" key="10">
    <source>
        <dbReference type="ARBA" id="ARBA00039407"/>
    </source>
</evidence>
<evidence type="ECO:0000256" key="6">
    <source>
        <dbReference type="ARBA" id="ARBA00023277"/>
    </source>
</evidence>
<dbReference type="GO" id="GO:0016301">
    <property type="term" value="F:kinase activity"/>
    <property type="evidence" value="ECO:0007669"/>
    <property type="project" value="UniProtKB-KW"/>
</dbReference>
<dbReference type="Gene3D" id="3.40.50.720">
    <property type="entry name" value="NAD(P)-binding Rossmann-like Domain"/>
    <property type="match status" value="1"/>
</dbReference>
<comment type="similarity">
    <text evidence="8">Belongs to the HIBADH-related family. L-threonate dehydrogenase subfamily.</text>
</comment>
<evidence type="ECO:0000256" key="9">
    <source>
        <dbReference type="ARBA" id="ARBA00038870"/>
    </source>
</evidence>
<dbReference type="Pfam" id="PF07005">
    <property type="entry name" value="SBD_N"/>
    <property type="match status" value="1"/>
</dbReference>
<dbReference type="Gene3D" id="1.10.1040.10">
    <property type="entry name" value="N-(1-d-carboxylethyl)-l-norvaline Dehydrogenase, domain 2"/>
    <property type="match status" value="2"/>
</dbReference>
<feature type="domain" description="Four-carbon acid sugar kinase N-terminal" evidence="15">
    <location>
        <begin position="518"/>
        <end position="759"/>
    </location>
</feature>
<name>A0A139AE41_GONPJ</name>
<dbReference type="SUPFAM" id="SSF48179">
    <property type="entry name" value="6-phosphogluconate dehydrogenase C-terminal domain-like"/>
    <property type="match status" value="2"/>
</dbReference>
<dbReference type="GO" id="GO:0005524">
    <property type="term" value="F:ATP binding"/>
    <property type="evidence" value="ECO:0007669"/>
    <property type="project" value="UniProtKB-KW"/>
</dbReference>